<dbReference type="GO" id="GO:0003824">
    <property type="term" value="F:catalytic activity"/>
    <property type="evidence" value="ECO:0007669"/>
    <property type="project" value="InterPro"/>
</dbReference>
<dbReference type="VEuPathDB" id="MicrosporidiaDB:CWI38_0291p0030"/>
<dbReference type="PRINTS" id="PR00332">
    <property type="entry name" value="HISTRIAD"/>
</dbReference>
<evidence type="ECO:0000256" key="1">
    <source>
        <dbReference type="PIRSR" id="PIRSR601310-1"/>
    </source>
</evidence>
<evidence type="ECO:0000259" key="4">
    <source>
        <dbReference type="PROSITE" id="PS51084"/>
    </source>
</evidence>
<accession>A0A4Q9L119</accession>
<dbReference type="AlphaFoldDB" id="A0A4Q9L119"/>
<keyword evidence="9" id="KW-1185">Reference proteome</keyword>
<reference evidence="9 10" key="1">
    <citation type="submission" date="2017-12" db="EMBL/GenBank/DDBJ databases">
        <authorList>
            <person name="Pombert J.-F."/>
            <person name="Haag K.L."/>
            <person name="Ebert D."/>
        </authorList>
    </citation>
    <scope>NUCLEOTIDE SEQUENCE [LARGE SCALE GENOMIC DNA]</scope>
    <source>
        <strain evidence="6">FI-OER-3-3</strain>
        <strain evidence="7">IL-G-3</strain>
    </source>
</reference>
<dbReference type="EMBL" id="PITJ01000931">
    <property type="protein sequence ID" value="TBU00675.1"/>
    <property type="molecule type" value="Genomic_DNA"/>
</dbReference>
<evidence type="ECO:0000313" key="7">
    <source>
        <dbReference type="EMBL" id="TBU11552.1"/>
    </source>
</evidence>
<dbReference type="EMBL" id="PITJ01001017">
    <property type="protein sequence ID" value="TBU00402.1"/>
    <property type="molecule type" value="Genomic_DNA"/>
</dbReference>
<dbReference type="PROSITE" id="PS51084">
    <property type="entry name" value="HIT_2"/>
    <property type="match status" value="1"/>
</dbReference>
<dbReference type="InterPro" id="IPR036265">
    <property type="entry name" value="HIT-like_sf"/>
</dbReference>
<dbReference type="GO" id="GO:0009117">
    <property type="term" value="P:nucleotide metabolic process"/>
    <property type="evidence" value="ECO:0007669"/>
    <property type="project" value="TreeGrafter"/>
</dbReference>
<evidence type="ECO:0000313" key="5">
    <source>
        <dbReference type="EMBL" id="TBU00402.1"/>
    </source>
</evidence>
<evidence type="ECO:0000313" key="8">
    <source>
        <dbReference type="EMBL" id="TBU17009.1"/>
    </source>
</evidence>
<evidence type="ECO:0000313" key="6">
    <source>
        <dbReference type="EMBL" id="TBU00675.1"/>
    </source>
</evidence>
<dbReference type="PANTHER" id="PTHR46648">
    <property type="entry name" value="HIT FAMILY PROTEIN 1"/>
    <property type="match status" value="1"/>
</dbReference>
<dbReference type="Proteomes" id="UP000292282">
    <property type="component" value="Unassembled WGS sequence"/>
</dbReference>
<dbReference type="EMBL" id="PITK01001145">
    <property type="protein sequence ID" value="TBU11552.1"/>
    <property type="molecule type" value="Genomic_DNA"/>
</dbReference>
<organism evidence="6 10">
    <name type="scientific">Hamiltosporidium tvaerminnensis</name>
    <dbReference type="NCBI Taxonomy" id="1176355"/>
    <lineage>
        <taxon>Eukaryota</taxon>
        <taxon>Fungi</taxon>
        <taxon>Fungi incertae sedis</taxon>
        <taxon>Microsporidia</taxon>
        <taxon>Dubosqiidae</taxon>
        <taxon>Hamiltosporidium</taxon>
    </lineage>
</organism>
<dbReference type="STRING" id="1176355.A0A4Q9L119"/>
<evidence type="ECO:0000313" key="9">
    <source>
        <dbReference type="Proteomes" id="UP000292282"/>
    </source>
</evidence>
<feature type="domain" description="HIT" evidence="4">
    <location>
        <begin position="6"/>
        <end position="105"/>
    </location>
</feature>
<dbReference type="InterPro" id="IPR001310">
    <property type="entry name" value="Histidine_triad_HIT"/>
</dbReference>
<dbReference type="Proteomes" id="UP000292362">
    <property type="component" value="Unassembled WGS sequence"/>
</dbReference>
<proteinExistence type="predicted"/>
<dbReference type="VEuPathDB" id="MicrosporidiaDB:CWI37_0931p0010"/>
<dbReference type="InterPro" id="IPR011146">
    <property type="entry name" value="HIT-like"/>
</dbReference>
<dbReference type="PANTHER" id="PTHR46648:SF1">
    <property type="entry name" value="ADENOSINE 5'-MONOPHOSPHORAMIDASE HNT1"/>
    <property type="match status" value="1"/>
</dbReference>
<dbReference type="OrthoDB" id="672793at2759"/>
<feature type="active site" description="Tele-AMP-histidine intermediate" evidence="1">
    <location>
        <position position="92"/>
    </location>
</feature>
<name>A0A4Q9L119_9MICR</name>
<evidence type="ECO:0000256" key="2">
    <source>
        <dbReference type="PIRSR" id="PIRSR601310-3"/>
    </source>
</evidence>
<dbReference type="Gene3D" id="3.30.428.10">
    <property type="entry name" value="HIT-like"/>
    <property type="match status" value="1"/>
</dbReference>
<dbReference type="Pfam" id="PF01230">
    <property type="entry name" value="HIT"/>
    <property type="match status" value="1"/>
</dbReference>
<evidence type="ECO:0000313" key="10">
    <source>
        <dbReference type="Proteomes" id="UP000292362"/>
    </source>
</evidence>
<comment type="caution">
    <text evidence="6">The sequence shown here is derived from an EMBL/GenBank/DDBJ whole genome shotgun (WGS) entry which is preliminary data.</text>
</comment>
<evidence type="ECO:0000256" key="3">
    <source>
        <dbReference type="PROSITE-ProRule" id="PRU00464"/>
    </source>
</evidence>
<sequence>MADECIFCMICAKQLNIIYSTDRHVVIADINPLAKGHLLVIPRKHAQYFHELEDQDILPILPLIKMIVKKCGIIKYNILQNNGHIQSVPHVHFHIIPYVNDSECLRITWKVAKVDSDYVQKIIEDSVSKLNAEN</sequence>
<dbReference type="VEuPathDB" id="MicrosporidiaDB:CWI38_1145p0010"/>
<dbReference type="VEuPathDB" id="MicrosporidiaDB:CWI37_1017p0010"/>
<protein>
    <submittedName>
        <fullName evidence="6">HIT domain-containing protein</fullName>
    </submittedName>
</protein>
<dbReference type="SUPFAM" id="SSF54197">
    <property type="entry name" value="HIT-like"/>
    <property type="match status" value="1"/>
</dbReference>
<dbReference type="EMBL" id="PITK01000291">
    <property type="protein sequence ID" value="TBU17009.1"/>
    <property type="molecule type" value="Genomic_DNA"/>
</dbReference>
<gene>
    <name evidence="6" type="ORF">CWI37_0931p0010</name>
    <name evidence="5" type="ORF">CWI37_1017p0010</name>
    <name evidence="8" type="ORF">CWI38_0291p0030</name>
    <name evidence="7" type="ORF">CWI38_1145p0010</name>
</gene>
<feature type="short sequence motif" description="Histidine triad motif" evidence="2 3">
    <location>
        <begin position="90"/>
        <end position="94"/>
    </location>
</feature>